<proteinExistence type="inferred from homology"/>
<dbReference type="EC" id="3.2.2.n1" evidence="2"/>
<protein>
    <recommendedName>
        <fullName evidence="2">Cytokinin riboside 5'-monophosphate phosphoribohydrolase</fullName>
        <ecNumber evidence="2">3.2.2.n1</ecNumber>
    </recommendedName>
</protein>
<gene>
    <name evidence="3" type="ORF">HMPREF0762_01999</name>
</gene>
<dbReference type="GO" id="GO:0005829">
    <property type="term" value="C:cytosol"/>
    <property type="evidence" value="ECO:0007669"/>
    <property type="project" value="TreeGrafter"/>
</dbReference>
<evidence type="ECO:0000313" key="3">
    <source>
        <dbReference type="EMBL" id="EEZ60520.1"/>
    </source>
</evidence>
<comment type="catalytic activity">
    <reaction evidence="2">
        <text>9-ribosyl-trans-zeatin 5'-phosphate + H2O = trans-zeatin + D-ribose 5-phosphate</text>
        <dbReference type="Rhea" id="RHEA:48564"/>
        <dbReference type="ChEBI" id="CHEBI:15377"/>
        <dbReference type="ChEBI" id="CHEBI:16522"/>
        <dbReference type="ChEBI" id="CHEBI:78346"/>
        <dbReference type="ChEBI" id="CHEBI:87947"/>
        <dbReference type="EC" id="3.2.2.n1"/>
    </reaction>
</comment>
<comment type="catalytic activity">
    <reaction evidence="2">
        <text>N(6)-(dimethylallyl)adenosine 5'-phosphate + H2O = N(6)-dimethylallyladenine + D-ribose 5-phosphate</text>
        <dbReference type="Rhea" id="RHEA:48560"/>
        <dbReference type="ChEBI" id="CHEBI:15377"/>
        <dbReference type="ChEBI" id="CHEBI:17660"/>
        <dbReference type="ChEBI" id="CHEBI:57526"/>
        <dbReference type="ChEBI" id="CHEBI:78346"/>
        <dbReference type="EC" id="3.2.2.n1"/>
    </reaction>
</comment>
<evidence type="ECO:0000313" key="4">
    <source>
        <dbReference type="Proteomes" id="UP000006001"/>
    </source>
</evidence>
<dbReference type="HOGENOM" id="CLU_058336_2_2_11"/>
<reference evidence="3" key="1">
    <citation type="submission" date="2009-10" db="EMBL/GenBank/DDBJ databases">
        <authorList>
            <person name="Weinstock G."/>
            <person name="Sodergren E."/>
            <person name="Clifton S."/>
            <person name="Fulton L."/>
            <person name="Fulton B."/>
            <person name="Courtney L."/>
            <person name="Fronick C."/>
            <person name="Harrison M."/>
            <person name="Strong C."/>
            <person name="Farmer C."/>
            <person name="Delahaunty K."/>
            <person name="Markovic C."/>
            <person name="Hall O."/>
            <person name="Minx P."/>
            <person name="Tomlinson C."/>
            <person name="Mitreva M."/>
            <person name="Nelson J."/>
            <person name="Hou S."/>
            <person name="Wollam A."/>
            <person name="Pepin K.H."/>
            <person name="Johnson M."/>
            <person name="Bhonagiri V."/>
            <person name="Nash W.E."/>
            <person name="Warren W."/>
            <person name="Chinwalla A."/>
            <person name="Mardis E.R."/>
            <person name="Wilson R.K."/>
        </authorList>
    </citation>
    <scope>NUCLEOTIDE SEQUENCE [LARGE SCALE GENOMIC DNA]</scope>
    <source>
        <strain evidence="3">ATCC 700122</strain>
    </source>
</reference>
<dbReference type="EMBL" id="ACUX02000019">
    <property type="protein sequence ID" value="EEZ60520.1"/>
    <property type="molecule type" value="Genomic_DNA"/>
</dbReference>
<organism evidence="3 4">
    <name type="scientific">Slackia exigua (strain ATCC 700122 / DSM 15923 / CIP 105133 / JCM 11022 / KCTC 5966 / S-7)</name>
    <dbReference type="NCBI Taxonomy" id="649764"/>
    <lineage>
        <taxon>Bacteria</taxon>
        <taxon>Bacillati</taxon>
        <taxon>Actinomycetota</taxon>
        <taxon>Coriobacteriia</taxon>
        <taxon>Eggerthellales</taxon>
        <taxon>Eggerthellaceae</taxon>
        <taxon>Slackia</taxon>
    </lineage>
</organism>
<dbReference type="AlphaFoldDB" id="D0WJH2"/>
<sequence length="204" mass="21417">MASGACAVLIGYNAGRARRVKRGIVNICVFCGSGSSIGEPYSSAACSFGQAMAARGHALVFGGYDTGLMGVVARAVHDAGGRVVGVVPSGLDAFRGRPAFPCDDLIDAADLSERKAFMSQRADAFAALPGSYGTLDELYSELATQKIATEKKPVGVLNVGGFYDTLETLHATIVREGFMTESDGRLAMFAQDPDILLDLLEGRR</sequence>
<keyword evidence="2" id="KW-0203">Cytokinin biosynthesis</keyword>
<dbReference type="GO" id="GO:0102682">
    <property type="term" value="F:cytokinin riboside 5'-monophosphate phosphoribohydrolase activity"/>
    <property type="evidence" value="ECO:0007669"/>
    <property type="project" value="RHEA"/>
</dbReference>
<dbReference type="STRING" id="649764.HMPREF0762_01999"/>
<dbReference type="Gene3D" id="3.40.50.450">
    <property type="match status" value="1"/>
</dbReference>
<dbReference type="GO" id="GO:0009691">
    <property type="term" value="P:cytokinin biosynthetic process"/>
    <property type="evidence" value="ECO:0007669"/>
    <property type="project" value="UniProtKB-UniRule"/>
</dbReference>
<dbReference type="Pfam" id="PF03641">
    <property type="entry name" value="Lysine_decarbox"/>
    <property type="match status" value="1"/>
</dbReference>
<dbReference type="PANTHER" id="PTHR31223">
    <property type="entry name" value="LOG FAMILY PROTEIN YJL055W"/>
    <property type="match status" value="1"/>
</dbReference>
<dbReference type="PANTHER" id="PTHR31223:SF70">
    <property type="entry name" value="LOG FAMILY PROTEIN YJL055W"/>
    <property type="match status" value="1"/>
</dbReference>
<dbReference type="InterPro" id="IPR031100">
    <property type="entry name" value="LOG_fam"/>
</dbReference>
<dbReference type="InterPro" id="IPR005269">
    <property type="entry name" value="LOG"/>
</dbReference>
<dbReference type="Proteomes" id="UP000006001">
    <property type="component" value="Unassembled WGS sequence"/>
</dbReference>
<comment type="caution">
    <text evidence="3">The sequence shown here is derived from an EMBL/GenBank/DDBJ whole genome shotgun (WGS) entry which is preliminary data.</text>
</comment>
<keyword evidence="2" id="KW-0378">Hydrolase</keyword>
<evidence type="ECO:0000256" key="2">
    <source>
        <dbReference type="RuleBase" id="RU363015"/>
    </source>
</evidence>
<comment type="similarity">
    <text evidence="1 2">Belongs to the LOG family.</text>
</comment>
<name>D0WJH2_SLAES</name>
<accession>D0WJH2</accession>
<dbReference type="eggNOG" id="COG1611">
    <property type="taxonomic scope" value="Bacteria"/>
</dbReference>
<dbReference type="NCBIfam" id="TIGR00730">
    <property type="entry name" value="Rossman fold protein, TIGR00730 family"/>
    <property type="match status" value="1"/>
</dbReference>
<keyword evidence="4" id="KW-1185">Reference proteome</keyword>
<dbReference type="SUPFAM" id="SSF102405">
    <property type="entry name" value="MCP/YpsA-like"/>
    <property type="match status" value="1"/>
</dbReference>
<evidence type="ECO:0000256" key="1">
    <source>
        <dbReference type="ARBA" id="ARBA00006763"/>
    </source>
</evidence>